<gene>
    <name evidence="6" type="ORF">LIER_26436</name>
</gene>
<feature type="compositionally biased region" description="Low complexity" evidence="4">
    <location>
        <begin position="210"/>
        <end position="232"/>
    </location>
</feature>
<feature type="domain" description="Transcription factor MYC/MYB N-terminal" evidence="5">
    <location>
        <begin position="10"/>
        <end position="194"/>
    </location>
</feature>
<dbReference type="Pfam" id="PF14215">
    <property type="entry name" value="bHLH-MYC_N"/>
    <property type="match status" value="1"/>
</dbReference>
<organism evidence="6 7">
    <name type="scientific">Lithospermum erythrorhizon</name>
    <name type="common">Purple gromwell</name>
    <name type="synonym">Lithospermum officinale var. erythrorhizon</name>
    <dbReference type="NCBI Taxonomy" id="34254"/>
    <lineage>
        <taxon>Eukaryota</taxon>
        <taxon>Viridiplantae</taxon>
        <taxon>Streptophyta</taxon>
        <taxon>Embryophyta</taxon>
        <taxon>Tracheophyta</taxon>
        <taxon>Spermatophyta</taxon>
        <taxon>Magnoliopsida</taxon>
        <taxon>eudicotyledons</taxon>
        <taxon>Gunneridae</taxon>
        <taxon>Pentapetalae</taxon>
        <taxon>asterids</taxon>
        <taxon>lamiids</taxon>
        <taxon>Boraginales</taxon>
        <taxon>Boraginaceae</taxon>
        <taxon>Boraginoideae</taxon>
        <taxon>Lithospermeae</taxon>
        <taxon>Lithospermum</taxon>
    </lineage>
</organism>
<feature type="compositionally biased region" description="Basic and acidic residues" evidence="4">
    <location>
        <begin position="265"/>
        <end position="276"/>
    </location>
</feature>
<dbReference type="PANTHER" id="PTHR46266:SF4">
    <property type="entry name" value="TRANSCRIPTION FACTOR TT8"/>
    <property type="match status" value="1"/>
</dbReference>
<sequence length="349" mass="39191">MSIATSSHHLQHRLKIAVQTVGWTYSLFWKMCPLQRVLVWNDGYYNGGIKTVKTVIPMEDTTEEVTLELQRSQRLKELYDMLSAGEGNNQPPEAAKRPAAGALSPEDLTETEWFYLMCISFSFPPGIGLPGKAFVKRQHEWLITANETNSSVFIRAVLAKTVVCIPILDDVVELGTTLKVEEDYSFIQTIKALFITNHHQELVMKLALSQNSTSNPTTTSASSSSSTTLNPTDKYQINEVEDEEENEGDEEEPVLILSGSGPETEADKNDLDEHRHDQEQRAMELTMQLDGDDMPEDIRIGSDDGSNTNVEYDNSDLNMFVGANINRNVIMPTSNFRLAFSLFHAFLFE</sequence>
<keyword evidence="3" id="KW-0804">Transcription</keyword>
<evidence type="ECO:0000256" key="1">
    <source>
        <dbReference type="ARBA" id="ARBA00023015"/>
    </source>
</evidence>
<evidence type="ECO:0000256" key="2">
    <source>
        <dbReference type="ARBA" id="ARBA00023159"/>
    </source>
</evidence>
<dbReference type="EMBL" id="BAABME010008225">
    <property type="protein sequence ID" value="GAA0172652.1"/>
    <property type="molecule type" value="Genomic_DNA"/>
</dbReference>
<comment type="caution">
    <text evidence="6">The sequence shown here is derived from an EMBL/GenBank/DDBJ whole genome shotgun (WGS) entry which is preliminary data.</text>
</comment>
<evidence type="ECO:0000259" key="5">
    <source>
        <dbReference type="Pfam" id="PF14215"/>
    </source>
</evidence>
<dbReference type="PANTHER" id="PTHR46266">
    <property type="entry name" value="TRANSCRIPTION FACTOR TT8"/>
    <property type="match status" value="1"/>
</dbReference>
<evidence type="ECO:0000256" key="3">
    <source>
        <dbReference type="ARBA" id="ARBA00023163"/>
    </source>
</evidence>
<dbReference type="AlphaFoldDB" id="A0AAV3RCA8"/>
<protein>
    <submittedName>
        <fullName evidence="6">DNA-binding transcription factor</fullName>
    </submittedName>
</protein>
<reference evidence="6 7" key="1">
    <citation type="submission" date="2024-01" db="EMBL/GenBank/DDBJ databases">
        <title>The complete chloroplast genome sequence of Lithospermum erythrorhizon: insights into the phylogenetic relationship among Boraginaceae species and the maternal lineages of purple gromwells.</title>
        <authorList>
            <person name="Okada T."/>
            <person name="Watanabe K."/>
        </authorList>
    </citation>
    <scope>NUCLEOTIDE SEQUENCE [LARGE SCALE GENOMIC DNA]</scope>
</reference>
<evidence type="ECO:0000313" key="6">
    <source>
        <dbReference type="EMBL" id="GAA0172652.1"/>
    </source>
</evidence>
<name>A0AAV3RCA8_LITER</name>
<dbReference type="GO" id="GO:0003677">
    <property type="term" value="F:DNA binding"/>
    <property type="evidence" value="ECO:0007669"/>
    <property type="project" value="UniProtKB-KW"/>
</dbReference>
<feature type="region of interest" description="Disordered" evidence="4">
    <location>
        <begin position="210"/>
        <end position="276"/>
    </location>
</feature>
<proteinExistence type="predicted"/>
<feature type="compositionally biased region" description="Acidic residues" evidence="4">
    <location>
        <begin position="239"/>
        <end position="253"/>
    </location>
</feature>
<keyword evidence="2" id="KW-0010">Activator</keyword>
<keyword evidence="7" id="KW-1185">Reference proteome</keyword>
<keyword evidence="6" id="KW-0238">DNA-binding</keyword>
<evidence type="ECO:0000313" key="7">
    <source>
        <dbReference type="Proteomes" id="UP001454036"/>
    </source>
</evidence>
<dbReference type="Proteomes" id="UP001454036">
    <property type="component" value="Unassembled WGS sequence"/>
</dbReference>
<keyword evidence="1" id="KW-0805">Transcription regulation</keyword>
<dbReference type="InterPro" id="IPR025610">
    <property type="entry name" value="MYC/MYB_N"/>
</dbReference>
<evidence type="ECO:0000256" key="4">
    <source>
        <dbReference type="SAM" id="MobiDB-lite"/>
    </source>
</evidence>
<accession>A0AAV3RCA8</accession>